<comment type="caution">
    <text evidence="4">The sequence shown here is derived from an EMBL/GenBank/DDBJ whole genome shotgun (WGS) entry which is preliminary data.</text>
</comment>
<keyword evidence="2 4" id="KW-0012">Acyltransferase</keyword>
<dbReference type="PROSITE" id="PS51186">
    <property type="entry name" value="GNAT"/>
    <property type="match status" value="1"/>
</dbReference>
<evidence type="ECO:0000259" key="3">
    <source>
        <dbReference type="PROSITE" id="PS51186"/>
    </source>
</evidence>
<keyword evidence="1 4" id="KW-0808">Transferase</keyword>
<organism evidence="4 5">
    <name type="scientific">Dawidia soli</name>
    <dbReference type="NCBI Taxonomy" id="2782352"/>
    <lineage>
        <taxon>Bacteria</taxon>
        <taxon>Pseudomonadati</taxon>
        <taxon>Bacteroidota</taxon>
        <taxon>Cytophagia</taxon>
        <taxon>Cytophagales</taxon>
        <taxon>Chryseotaleaceae</taxon>
        <taxon>Dawidia</taxon>
    </lineage>
</organism>
<dbReference type="EC" id="2.3.1.-" evidence="4"/>
<evidence type="ECO:0000313" key="4">
    <source>
        <dbReference type="EMBL" id="MBT1685816.1"/>
    </source>
</evidence>
<evidence type="ECO:0000256" key="2">
    <source>
        <dbReference type="ARBA" id="ARBA00023315"/>
    </source>
</evidence>
<evidence type="ECO:0000256" key="1">
    <source>
        <dbReference type="ARBA" id="ARBA00022679"/>
    </source>
</evidence>
<evidence type="ECO:0000313" key="5">
    <source>
        <dbReference type="Proteomes" id="UP001319180"/>
    </source>
</evidence>
<dbReference type="RefSeq" id="WP_254089068.1">
    <property type="nucleotide sequence ID" value="NZ_JAHESC010000004.1"/>
</dbReference>
<gene>
    <name evidence="4" type="ORF">KK078_04575</name>
</gene>
<dbReference type="PANTHER" id="PTHR43800">
    <property type="entry name" value="PEPTIDYL-LYSINE N-ACETYLTRANSFERASE YJAB"/>
    <property type="match status" value="1"/>
</dbReference>
<name>A0AAP2D5N0_9BACT</name>
<dbReference type="Pfam" id="PF13508">
    <property type="entry name" value="Acetyltransf_7"/>
    <property type="match status" value="1"/>
</dbReference>
<accession>A0AAP2D5N0</accession>
<dbReference type="InterPro" id="IPR016181">
    <property type="entry name" value="Acyl_CoA_acyltransferase"/>
</dbReference>
<dbReference type="AlphaFoldDB" id="A0AAP2D5N0"/>
<dbReference type="InterPro" id="IPR000182">
    <property type="entry name" value="GNAT_dom"/>
</dbReference>
<dbReference type="GO" id="GO:0016747">
    <property type="term" value="F:acyltransferase activity, transferring groups other than amino-acyl groups"/>
    <property type="evidence" value="ECO:0007669"/>
    <property type="project" value="InterPro"/>
</dbReference>
<sequence length="151" mass="17146">MIHYAIETVSPDDYAAITDVWEASVRATHHFLTEAHIQFFRPLVQHSYLQDVNLRCIRDAAGTILGFAGVAGTRLEMLFIHPDARGRGTGRQLLRYAIETLGIYEVDVNEQNEQAVGFYEHMGFRTFHRAPVDSLGNPFPVLTMRLLRKTS</sequence>
<protein>
    <submittedName>
        <fullName evidence="4">GNAT family N-acetyltransferase</fullName>
        <ecNumber evidence="4">2.3.1.-</ecNumber>
    </submittedName>
</protein>
<dbReference type="Gene3D" id="3.40.630.30">
    <property type="match status" value="1"/>
</dbReference>
<dbReference type="Proteomes" id="UP001319180">
    <property type="component" value="Unassembled WGS sequence"/>
</dbReference>
<feature type="domain" description="N-acetyltransferase" evidence="3">
    <location>
        <begin position="4"/>
        <end position="149"/>
    </location>
</feature>
<proteinExistence type="predicted"/>
<dbReference type="SUPFAM" id="SSF55729">
    <property type="entry name" value="Acyl-CoA N-acyltransferases (Nat)"/>
    <property type="match status" value="1"/>
</dbReference>
<dbReference type="EMBL" id="JAHESC010000004">
    <property type="protein sequence ID" value="MBT1685816.1"/>
    <property type="molecule type" value="Genomic_DNA"/>
</dbReference>
<dbReference type="CDD" id="cd04301">
    <property type="entry name" value="NAT_SF"/>
    <property type="match status" value="1"/>
</dbReference>
<reference evidence="4 5" key="1">
    <citation type="submission" date="2021-05" db="EMBL/GenBank/DDBJ databases">
        <title>A Polyphasic approach of four new species of the genus Ohtaekwangia: Ohtaekwangia histidinii sp. nov., Ohtaekwangia cretensis sp. nov., Ohtaekwangia indiensis sp. nov., Ohtaekwangia reichenbachii sp. nov. from diverse environment.</title>
        <authorList>
            <person name="Octaviana S."/>
        </authorList>
    </citation>
    <scope>NUCLEOTIDE SEQUENCE [LARGE SCALE GENOMIC DNA]</scope>
    <source>
        <strain evidence="4 5">PWU37</strain>
    </source>
</reference>
<keyword evidence="5" id="KW-1185">Reference proteome</keyword>
<dbReference type="PANTHER" id="PTHR43800:SF1">
    <property type="entry name" value="PEPTIDYL-LYSINE N-ACETYLTRANSFERASE YJAB"/>
    <property type="match status" value="1"/>
</dbReference>